<keyword evidence="2" id="KW-0472">Membrane</keyword>
<dbReference type="Proteomes" id="UP000199651">
    <property type="component" value="Unassembled WGS sequence"/>
</dbReference>
<protein>
    <submittedName>
        <fullName evidence="3">Uncharacterized protein</fullName>
    </submittedName>
</protein>
<keyword evidence="4" id="KW-1185">Reference proteome</keyword>
<keyword evidence="2" id="KW-0812">Transmembrane</keyword>
<evidence type="ECO:0000313" key="4">
    <source>
        <dbReference type="Proteomes" id="UP000199651"/>
    </source>
</evidence>
<evidence type="ECO:0000313" key="3">
    <source>
        <dbReference type="EMBL" id="SDP92354.1"/>
    </source>
</evidence>
<feature type="transmembrane region" description="Helical" evidence="2">
    <location>
        <begin position="63"/>
        <end position="83"/>
    </location>
</feature>
<feature type="region of interest" description="Disordered" evidence="1">
    <location>
        <begin position="88"/>
        <end position="109"/>
    </location>
</feature>
<feature type="transmembrane region" description="Helical" evidence="2">
    <location>
        <begin position="123"/>
        <end position="140"/>
    </location>
</feature>
<sequence length="141" mass="15245">MLRSVASVAIGAAMFGATWNLLWGRFLYERFNPCRLVVERDPDGPPFLGNVTRVCPTVPQVPWVLLIVLFTAGVLVFIATIAIEASAERSGPTPAPTDQKSRAETVPVPPKRDRTAFLVNPKLLGAAALGGFILTAIQTFR</sequence>
<evidence type="ECO:0000256" key="1">
    <source>
        <dbReference type="SAM" id="MobiDB-lite"/>
    </source>
</evidence>
<evidence type="ECO:0000256" key="2">
    <source>
        <dbReference type="SAM" id="Phobius"/>
    </source>
</evidence>
<feature type="transmembrane region" description="Helical" evidence="2">
    <location>
        <begin position="6"/>
        <end position="28"/>
    </location>
</feature>
<keyword evidence="2" id="KW-1133">Transmembrane helix</keyword>
<name>A0A1H0WNT9_9PSEU</name>
<proteinExistence type="predicted"/>
<dbReference type="AlphaFoldDB" id="A0A1H0WNT9"/>
<organism evidence="3 4">
    <name type="scientific">Actinokineospora alba</name>
    <dbReference type="NCBI Taxonomy" id="504798"/>
    <lineage>
        <taxon>Bacteria</taxon>
        <taxon>Bacillati</taxon>
        <taxon>Actinomycetota</taxon>
        <taxon>Actinomycetes</taxon>
        <taxon>Pseudonocardiales</taxon>
        <taxon>Pseudonocardiaceae</taxon>
        <taxon>Actinokineospora</taxon>
    </lineage>
</organism>
<reference evidence="4" key="1">
    <citation type="submission" date="2016-10" db="EMBL/GenBank/DDBJ databases">
        <authorList>
            <person name="Varghese N."/>
            <person name="Submissions S."/>
        </authorList>
    </citation>
    <scope>NUCLEOTIDE SEQUENCE [LARGE SCALE GENOMIC DNA]</scope>
    <source>
        <strain evidence="4">IBRC-M 10655</strain>
    </source>
</reference>
<accession>A0A1H0WNT9</accession>
<dbReference type="STRING" id="504798.SAMN05421871_107121"/>
<dbReference type="EMBL" id="FNJB01000027">
    <property type="protein sequence ID" value="SDP92354.1"/>
    <property type="molecule type" value="Genomic_DNA"/>
</dbReference>
<gene>
    <name evidence="3" type="ORF">SAMN05192558_12714</name>
</gene>